<dbReference type="PANTHER" id="PTHR46353">
    <property type="entry name" value="ZINC FINGER PROTEIN 5"/>
    <property type="match status" value="1"/>
</dbReference>
<accession>A0A9Q0QUN1</accession>
<dbReference type="AlphaFoldDB" id="A0A9Q0QUN1"/>
<evidence type="ECO:0000256" key="2">
    <source>
        <dbReference type="SAM" id="MobiDB-lite"/>
    </source>
</evidence>
<organism evidence="4 5">
    <name type="scientific">Protea cynaroides</name>
    <dbReference type="NCBI Taxonomy" id="273540"/>
    <lineage>
        <taxon>Eukaryota</taxon>
        <taxon>Viridiplantae</taxon>
        <taxon>Streptophyta</taxon>
        <taxon>Embryophyta</taxon>
        <taxon>Tracheophyta</taxon>
        <taxon>Spermatophyta</taxon>
        <taxon>Magnoliopsida</taxon>
        <taxon>Proteales</taxon>
        <taxon>Proteaceae</taxon>
        <taxon>Protea</taxon>
    </lineage>
</organism>
<keyword evidence="1" id="KW-0479">Metal-binding</keyword>
<evidence type="ECO:0000259" key="3">
    <source>
        <dbReference type="PROSITE" id="PS50157"/>
    </source>
</evidence>
<dbReference type="GO" id="GO:0005634">
    <property type="term" value="C:nucleus"/>
    <property type="evidence" value="ECO:0007669"/>
    <property type="project" value="TreeGrafter"/>
</dbReference>
<dbReference type="InterPro" id="IPR036236">
    <property type="entry name" value="Znf_C2H2_sf"/>
</dbReference>
<dbReference type="GO" id="GO:0009740">
    <property type="term" value="P:gibberellic acid mediated signaling pathway"/>
    <property type="evidence" value="ECO:0007669"/>
    <property type="project" value="TreeGrafter"/>
</dbReference>
<dbReference type="OrthoDB" id="1939583at2759"/>
<name>A0A9Q0QUN1_9MAGN</name>
<dbReference type="Proteomes" id="UP001141806">
    <property type="component" value="Unassembled WGS sequence"/>
</dbReference>
<dbReference type="InterPro" id="IPR013087">
    <property type="entry name" value="Znf_C2H2_type"/>
</dbReference>
<dbReference type="InterPro" id="IPR044299">
    <property type="entry name" value="GIS3/ZFP5/ZFP6"/>
</dbReference>
<dbReference type="PROSITE" id="PS00028">
    <property type="entry name" value="ZINC_FINGER_C2H2_1"/>
    <property type="match status" value="1"/>
</dbReference>
<keyword evidence="1" id="KW-0862">Zinc</keyword>
<evidence type="ECO:0000256" key="1">
    <source>
        <dbReference type="PROSITE-ProRule" id="PRU00042"/>
    </source>
</evidence>
<dbReference type="GO" id="GO:0008270">
    <property type="term" value="F:zinc ion binding"/>
    <property type="evidence" value="ECO:0007669"/>
    <property type="project" value="UniProtKB-KW"/>
</dbReference>
<comment type="caution">
    <text evidence="4">The sequence shown here is derived from an EMBL/GenBank/DDBJ whole genome shotgun (WGS) entry which is preliminary data.</text>
</comment>
<dbReference type="PROSITE" id="PS50157">
    <property type="entry name" value="ZINC_FINGER_C2H2_2"/>
    <property type="match status" value="1"/>
</dbReference>
<feature type="region of interest" description="Disordered" evidence="2">
    <location>
        <begin position="24"/>
        <end position="64"/>
    </location>
</feature>
<sequence length="223" mass="25103">MERNVMEQGFHVEEKKLRIFGFEVDPYTNDGQGSRVSEEGDESVSSSNTVLPHKKSVKEKSAAAPDMDDKKYECQFCFKGFANSQALGGHQNAHKKERMKKKRLQLQAKKASLSCYLQPLQNHHGFSFHLSPPWFYDSSSYIPEFTTFEEPQVSFNPFNQKAYFNGAPLSESYALPSIVPVPQPTTSSIQNRPSLIKPSPLPISKQSCKSLELQLGLAMQPNI</sequence>
<gene>
    <name evidence="4" type="ORF">NE237_005727</name>
</gene>
<dbReference type="Gene3D" id="3.30.160.60">
    <property type="entry name" value="Classic Zinc Finger"/>
    <property type="match status" value="1"/>
</dbReference>
<protein>
    <recommendedName>
        <fullName evidence="3">C2H2-type domain-containing protein</fullName>
    </recommendedName>
</protein>
<dbReference type="EMBL" id="JAMYWD010000004">
    <property type="protein sequence ID" value="KAJ4972553.1"/>
    <property type="molecule type" value="Genomic_DNA"/>
</dbReference>
<dbReference type="SUPFAM" id="SSF57667">
    <property type="entry name" value="beta-beta-alpha zinc fingers"/>
    <property type="match status" value="1"/>
</dbReference>
<dbReference type="GO" id="GO:0010090">
    <property type="term" value="P:trichome morphogenesis"/>
    <property type="evidence" value="ECO:0007669"/>
    <property type="project" value="InterPro"/>
</dbReference>
<reference evidence="4" key="1">
    <citation type="journal article" date="2023" name="Plant J.">
        <title>The genome of the king protea, Protea cynaroides.</title>
        <authorList>
            <person name="Chang J."/>
            <person name="Duong T.A."/>
            <person name="Schoeman C."/>
            <person name="Ma X."/>
            <person name="Roodt D."/>
            <person name="Barker N."/>
            <person name="Li Z."/>
            <person name="Van de Peer Y."/>
            <person name="Mizrachi E."/>
        </authorList>
    </citation>
    <scope>NUCLEOTIDE SEQUENCE</scope>
    <source>
        <tissue evidence="4">Young leaves</tissue>
    </source>
</reference>
<dbReference type="GO" id="GO:0003700">
    <property type="term" value="F:DNA-binding transcription factor activity"/>
    <property type="evidence" value="ECO:0007669"/>
    <property type="project" value="TreeGrafter"/>
</dbReference>
<proteinExistence type="predicted"/>
<dbReference type="GO" id="GO:0009736">
    <property type="term" value="P:cytokinin-activated signaling pathway"/>
    <property type="evidence" value="ECO:0007669"/>
    <property type="project" value="TreeGrafter"/>
</dbReference>
<keyword evidence="1" id="KW-0863">Zinc-finger</keyword>
<evidence type="ECO:0000313" key="5">
    <source>
        <dbReference type="Proteomes" id="UP001141806"/>
    </source>
</evidence>
<feature type="domain" description="C2H2-type" evidence="3">
    <location>
        <begin position="72"/>
        <end position="99"/>
    </location>
</feature>
<keyword evidence="5" id="KW-1185">Reference proteome</keyword>
<dbReference type="PANTHER" id="PTHR46353:SF5">
    <property type="entry name" value="ZINC FINGER PROTEIN 5"/>
    <property type="match status" value="1"/>
</dbReference>
<evidence type="ECO:0000313" key="4">
    <source>
        <dbReference type="EMBL" id="KAJ4972553.1"/>
    </source>
</evidence>
<dbReference type="GO" id="GO:0000976">
    <property type="term" value="F:transcription cis-regulatory region binding"/>
    <property type="evidence" value="ECO:0007669"/>
    <property type="project" value="TreeGrafter"/>
</dbReference>